<gene>
    <name evidence="1" type="ORF">C0V70_17055</name>
</gene>
<evidence type="ECO:0000313" key="1">
    <source>
        <dbReference type="EMBL" id="AUN99784.1"/>
    </source>
</evidence>
<keyword evidence="2" id="KW-1185">Reference proteome</keyword>
<dbReference type="Gene3D" id="3.90.850.10">
    <property type="entry name" value="Fumarylacetoacetase-like, C-terminal domain"/>
    <property type="match status" value="1"/>
</dbReference>
<dbReference type="InterPro" id="IPR011234">
    <property type="entry name" value="Fumarylacetoacetase-like_C"/>
</dbReference>
<sequence length="334" mass="37805">MRVVTYLHRHSLGTEKRLGIMVSDSVILDPNFVFACDFEREGRFNARERANVHCPPSLHALLRTRENPREVLHEAWGLMLFLEKCGCFNMEDGTKYLIEMDKSIALTAPLDKIETYRDFFVHEKHVATGFKKRNEPIPPAWYELPVYYKGATAGFIGPDKDILWPSYTDVLDYELELGMVVGLDGKNIKAKDAHKHIFGFTILNDVSARDIQKKEMTVRLGPAKAKDFCSVIGPVIVTADEFDTTEPDLLMTAKINGKEWSRGRSGDAHFTWAQMIEHVSRDEWILAGDFFGSGTVGTGCGLELDQWIKPGDVIELEIEQIGKLINKVGHKSLY</sequence>
<dbReference type="InterPro" id="IPR036663">
    <property type="entry name" value="Fumarylacetoacetase_C_sf"/>
</dbReference>
<dbReference type="SUPFAM" id="SSF56529">
    <property type="entry name" value="FAH"/>
    <property type="match status" value="1"/>
</dbReference>
<dbReference type="PANTHER" id="PTHR43211">
    <property type="entry name" value="FUMARYLACETOACETATE HYDROLASE"/>
    <property type="match status" value="1"/>
</dbReference>
<dbReference type="RefSeq" id="WP_102245073.1">
    <property type="nucleotide sequence ID" value="NZ_CP025704.1"/>
</dbReference>
<reference evidence="1 2" key="1">
    <citation type="submission" date="2018-01" db="EMBL/GenBank/DDBJ databases">
        <title>Complete genome sequence of Bacteriovorax stolpii DSM12778.</title>
        <authorList>
            <person name="Tang B."/>
            <person name="Chang J."/>
        </authorList>
    </citation>
    <scope>NUCLEOTIDE SEQUENCE [LARGE SCALE GENOMIC DNA]</scope>
    <source>
        <strain evidence="1 2">DSM 12778</strain>
    </source>
</reference>
<organism evidence="1 2">
    <name type="scientific">Bacteriovorax stolpii</name>
    <name type="common">Bdellovibrio stolpii</name>
    <dbReference type="NCBI Taxonomy" id="960"/>
    <lineage>
        <taxon>Bacteria</taxon>
        <taxon>Pseudomonadati</taxon>
        <taxon>Bdellovibrionota</taxon>
        <taxon>Bacteriovoracia</taxon>
        <taxon>Bacteriovoracales</taxon>
        <taxon>Bacteriovoracaceae</taxon>
        <taxon>Bacteriovorax</taxon>
    </lineage>
</organism>
<evidence type="ECO:0000313" key="2">
    <source>
        <dbReference type="Proteomes" id="UP000235584"/>
    </source>
</evidence>
<dbReference type="PANTHER" id="PTHR43211:SF1">
    <property type="entry name" value="BLL6422 PROTEIN"/>
    <property type="match status" value="1"/>
</dbReference>
<dbReference type="EMBL" id="CP025704">
    <property type="protein sequence ID" value="AUN99784.1"/>
    <property type="molecule type" value="Genomic_DNA"/>
</dbReference>
<accession>A0A2K9NYK4</accession>
<keyword evidence="1" id="KW-0413">Isomerase</keyword>
<dbReference type="KEGG" id="bsto:C0V70_17055"/>
<dbReference type="OrthoDB" id="9805307at2"/>
<dbReference type="AlphaFoldDB" id="A0A2K9NYK4"/>
<dbReference type="Pfam" id="PF01557">
    <property type="entry name" value="FAA_hydrolase"/>
    <property type="match status" value="1"/>
</dbReference>
<name>A0A2K9NYK4_BACTC</name>
<proteinExistence type="predicted"/>
<dbReference type="GO" id="GO:0016853">
    <property type="term" value="F:isomerase activity"/>
    <property type="evidence" value="ECO:0007669"/>
    <property type="project" value="UniProtKB-KW"/>
</dbReference>
<protein>
    <submittedName>
        <fullName evidence="1">2-hydroxyhepta-2,4-diene-1,7-dioate isomerase</fullName>
    </submittedName>
</protein>
<dbReference type="Proteomes" id="UP000235584">
    <property type="component" value="Chromosome"/>
</dbReference>